<dbReference type="InterPro" id="IPR034353">
    <property type="entry name" value="ABT1/ESF2_RRM"/>
</dbReference>
<dbReference type="AlphaFoldDB" id="A0A0L0UTA3"/>
<feature type="region of interest" description="Disordered" evidence="6">
    <location>
        <begin position="1"/>
        <end position="126"/>
    </location>
</feature>
<organism evidence="7 8">
    <name type="scientific">Puccinia striiformis f. sp. tritici PST-78</name>
    <dbReference type="NCBI Taxonomy" id="1165861"/>
    <lineage>
        <taxon>Eukaryota</taxon>
        <taxon>Fungi</taxon>
        <taxon>Dikarya</taxon>
        <taxon>Basidiomycota</taxon>
        <taxon>Pucciniomycotina</taxon>
        <taxon>Pucciniomycetes</taxon>
        <taxon>Pucciniales</taxon>
        <taxon>Pucciniaceae</taxon>
        <taxon>Puccinia</taxon>
    </lineage>
</organism>
<dbReference type="InterPro" id="IPR035979">
    <property type="entry name" value="RBD_domain_sf"/>
</dbReference>
<evidence type="ECO:0000256" key="6">
    <source>
        <dbReference type="SAM" id="MobiDB-lite"/>
    </source>
</evidence>
<keyword evidence="3" id="KW-0694">RNA-binding</keyword>
<feature type="region of interest" description="Disordered" evidence="6">
    <location>
        <begin position="307"/>
        <end position="342"/>
    </location>
</feature>
<dbReference type="Proteomes" id="UP000054564">
    <property type="component" value="Unassembled WGS sequence"/>
</dbReference>
<feature type="compositionally biased region" description="Basic and acidic residues" evidence="6">
    <location>
        <begin position="322"/>
        <end position="332"/>
    </location>
</feature>
<name>A0A0L0UTA3_9BASI</name>
<sequence length="355" mass="40489">MAKRKRQPKLAASSSSPQKRTLQSPNRLPSDGPTTETREPEMTTGNSVEKEDSLHLTTAEPDTTADILPSQNEKNDNPEDDTINLGDAQEDQVDKQEVDENDEEEINENQNDALDENSVTLPKSATTSKVIDLNEIKKFGKKIDRTGLVYLSRIPPGMGPSKLKHLLSKWGEIGRIYLARDEKAEESKKKFDKKGKIKRKKKDKHQSFLFKEGWVEFMDKKVARRVAEMLNTRPIGGKASDRYYSDLWTLTYLPKFKWTNLSDQIAIERRIKEQLVRNSLEESKLSQEWYLGMVEKNSTNQKIIAKQLKRQPESTSTAKTGKPLEFKQRELPSTHNNSATLQQGSKLKSVLEGLF</sequence>
<evidence type="ECO:0000256" key="3">
    <source>
        <dbReference type="ARBA" id="ARBA00022884"/>
    </source>
</evidence>
<dbReference type="GO" id="GO:0000447">
    <property type="term" value="P:endonucleolytic cleavage in ITS1 to separate SSU-rRNA from 5.8S rRNA and LSU-rRNA from tricistronic rRNA transcript (SSU-rRNA, 5.8S rRNA, LSU-rRNA)"/>
    <property type="evidence" value="ECO:0007669"/>
    <property type="project" value="TreeGrafter"/>
</dbReference>
<reference evidence="8" key="1">
    <citation type="submission" date="2014-03" db="EMBL/GenBank/DDBJ databases">
        <title>The Genome Sequence of Puccinia striiformis f. sp. tritici PST-78.</title>
        <authorList>
            <consortium name="The Broad Institute Genome Sequencing Platform"/>
            <person name="Cuomo C."/>
            <person name="Hulbert S."/>
            <person name="Chen X."/>
            <person name="Walker B."/>
            <person name="Young S.K."/>
            <person name="Zeng Q."/>
            <person name="Gargeya S."/>
            <person name="Fitzgerald M."/>
            <person name="Haas B."/>
            <person name="Abouelleil A."/>
            <person name="Alvarado L."/>
            <person name="Arachchi H.M."/>
            <person name="Berlin A.M."/>
            <person name="Chapman S.B."/>
            <person name="Goldberg J."/>
            <person name="Griggs A."/>
            <person name="Gujja S."/>
            <person name="Hansen M."/>
            <person name="Howarth C."/>
            <person name="Imamovic A."/>
            <person name="Larimer J."/>
            <person name="McCowan C."/>
            <person name="Montmayeur A."/>
            <person name="Murphy C."/>
            <person name="Neiman D."/>
            <person name="Pearson M."/>
            <person name="Priest M."/>
            <person name="Roberts A."/>
            <person name="Saif S."/>
            <person name="Shea T."/>
            <person name="Sisk P."/>
            <person name="Sykes S."/>
            <person name="Wortman J."/>
            <person name="Nusbaum C."/>
            <person name="Birren B."/>
        </authorList>
    </citation>
    <scope>NUCLEOTIDE SEQUENCE [LARGE SCALE GENOMIC DNA]</scope>
    <source>
        <strain evidence="8">race PST-78</strain>
    </source>
</reference>
<dbReference type="OrthoDB" id="287393at2759"/>
<dbReference type="CDD" id="cd12263">
    <property type="entry name" value="RRM_ABT1_like"/>
    <property type="match status" value="1"/>
</dbReference>
<dbReference type="InterPro" id="IPR012677">
    <property type="entry name" value="Nucleotide-bd_a/b_plait_sf"/>
</dbReference>
<dbReference type="STRING" id="1165861.A0A0L0UTA3"/>
<evidence type="ECO:0000256" key="5">
    <source>
        <dbReference type="ARBA" id="ARBA00032634"/>
    </source>
</evidence>
<comment type="subcellular location">
    <subcellularLocation>
        <location evidence="1">Nucleus</location>
        <location evidence="1">Nucleolus</location>
    </subcellularLocation>
</comment>
<feature type="compositionally biased region" description="Polar residues" evidence="6">
    <location>
        <begin position="333"/>
        <end position="342"/>
    </location>
</feature>
<comment type="similarity">
    <text evidence="2">Belongs to the ESF2/ABP1 family.</text>
</comment>
<proteinExistence type="inferred from homology"/>
<keyword evidence="8" id="KW-1185">Reference proteome</keyword>
<dbReference type="Gene3D" id="3.30.70.330">
    <property type="match status" value="1"/>
</dbReference>
<dbReference type="GO" id="GO:0005730">
    <property type="term" value="C:nucleolus"/>
    <property type="evidence" value="ECO:0007669"/>
    <property type="project" value="UniProtKB-SubCell"/>
</dbReference>
<dbReference type="GO" id="GO:0000480">
    <property type="term" value="P:endonucleolytic cleavage in 5'-ETS of tricistronic rRNA transcript (SSU-rRNA, 5.8S rRNA, LSU-rRNA)"/>
    <property type="evidence" value="ECO:0007669"/>
    <property type="project" value="TreeGrafter"/>
</dbReference>
<dbReference type="EMBL" id="AJIL01000272">
    <property type="protein sequence ID" value="KNE90156.1"/>
    <property type="molecule type" value="Genomic_DNA"/>
</dbReference>
<feature type="compositionally biased region" description="Polar residues" evidence="6">
    <location>
        <begin position="12"/>
        <end position="27"/>
    </location>
</feature>
<dbReference type="GO" id="GO:0034462">
    <property type="term" value="P:small-subunit processome assembly"/>
    <property type="evidence" value="ECO:0007669"/>
    <property type="project" value="TreeGrafter"/>
</dbReference>
<feature type="compositionally biased region" description="Polar residues" evidence="6">
    <location>
        <begin position="117"/>
        <end position="126"/>
    </location>
</feature>
<evidence type="ECO:0000256" key="2">
    <source>
        <dbReference type="ARBA" id="ARBA00005819"/>
    </source>
</evidence>
<comment type="caution">
    <text evidence="7">The sequence shown here is derived from an EMBL/GenBank/DDBJ whole genome shotgun (WGS) entry which is preliminary data.</text>
</comment>
<dbReference type="GO" id="GO:0003723">
    <property type="term" value="F:RNA binding"/>
    <property type="evidence" value="ECO:0007669"/>
    <property type="project" value="UniProtKB-KW"/>
</dbReference>
<dbReference type="GO" id="GO:0000472">
    <property type="term" value="P:endonucleolytic cleavage to generate mature 5'-end of SSU-rRNA from (SSU-rRNA, 5.8S rRNA, LSU-rRNA)"/>
    <property type="evidence" value="ECO:0007669"/>
    <property type="project" value="TreeGrafter"/>
</dbReference>
<dbReference type="PANTHER" id="PTHR12311">
    <property type="entry name" value="ACTIVATOR OF BASAL TRANSCRIPTION 1"/>
    <property type="match status" value="1"/>
</dbReference>
<gene>
    <name evidence="7" type="ORF">PSTG_16379</name>
</gene>
<protein>
    <recommendedName>
        <fullName evidence="5">18S rRNA factor 2</fullName>
    </recommendedName>
</protein>
<dbReference type="InterPro" id="IPR039119">
    <property type="entry name" value="ABT1/Esf2"/>
</dbReference>
<dbReference type="PANTHER" id="PTHR12311:SF7">
    <property type="entry name" value="ACTIVATOR OF BASAL TRANSCRIPTION 1"/>
    <property type="match status" value="1"/>
</dbReference>
<dbReference type="SUPFAM" id="SSF54928">
    <property type="entry name" value="RNA-binding domain, RBD"/>
    <property type="match status" value="1"/>
</dbReference>
<evidence type="ECO:0000256" key="4">
    <source>
        <dbReference type="ARBA" id="ARBA00023242"/>
    </source>
</evidence>
<keyword evidence="4" id="KW-0539">Nucleus</keyword>
<evidence type="ECO:0000313" key="7">
    <source>
        <dbReference type="EMBL" id="KNE90156.1"/>
    </source>
</evidence>
<accession>A0A0L0UTA3</accession>
<evidence type="ECO:0000256" key="1">
    <source>
        <dbReference type="ARBA" id="ARBA00004604"/>
    </source>
</evidence>
<evidence type="ECO:0000313" key="8">
    <source>
        <dbReference type="Proteomes" id="UP000054564"/>
    </source>
</evidence>